<dbReference type="SUPFAM" id="SSF52540">
    <property type="entry name" value="P-loop containing nucleoside triphosphate hydrolases"/>
    <property type="match status" value="1"/>
</dbReference>
<dbReference type="AlphaFoldDB" id="A0A846MT59"/>
<keyword evidence="2 5" id="KW-0547">Nucleotide-binding</keyword>
<dbReference type="HAMAP" id="MF_00376">
    <property type="entry name" value="Dephospho_CoA_kinase"/>
    <property type="match status" value="1"/>
</dbReference>
<comment type="similarity">
    <text evidence="1 5">Belongs to the CoaE family.</text>
</comment>
<dbReference type="NCBIfam" id="TIGR00152">
    <property type="entry name" value="dephospho-CoA kinase"/>
    <property type="match status" value="1"/>
</dbReference>
<accession>A0A846MT59</accession>
<dbReference type="InterPro" id="IPR027417">
    <property type="entry name" value="P-loop_NTPase"/>
</dbReference>
<name>A0A846MT59_9BACT</name>
<evidence type="ECO:0000256" key="3">
    <source>
        <dbReference type="ARBA" id="ARBA00022840"/>
    </source>
</evidence>
<dbReference type="EC" id="2.7.1.24" evidence="5 6"/>
<dbReference type="GO" id="GO:0015937">
    <property type="term" value="P:coenzyme A biosynthetic process"/>
    <property type="evidence" value="ECO:0007669"/>
    <property type="project" value="UniProtKB-UniRule"/>
</dbReference>
<comment type="function">
    <text evidence="5">Catalyzes the phosphorylation of the 3'-hydroxyl group of dephosphocoenzyme A to form coenzyme A.</text>
</comment>
<gene>
    <name evidence="5" type="primary">coaE</name>
    <name evidence="7" type="ORF">FHS56_002037</name>
</gene>
<comment type="subcellular location">
    <subcellularLocation>
        <location evidence="5">Cytoplasm</location>
    </subcellularLocation>
</comment>
<evidence type="ECO:0000256" key="6">
    <source>
        <dbReference type="NCBIfam" id="TIGR00152"/>
    </source>
</evidence>
<dbReference type="CDD" id="cd02022">
    <property type="entry name" value="DPCK"/>
    <property type="match status" value="1"/>
</dbReference>
<proteinExistence type="inferred from homology"/>
<dbReference type="Pfam" id="PF01121">
    <property type="entry name" value="CoaE"/>
    <property type="match status" value="1"/>
</dbReference>
<organism evidence="7 8">
    <name type="scientific">Thermonema lapsum</name>
    <dbReference type="NCBI Taxonomy" id="28195"/>
    <lineage>
        <taxon>Bacteria</taxon>
        <taxon>Pseudomonadati</taxon>
        <taxon>Bacteroidota</taxon>
        <taxon>Cytophagia</taxon>
        <taxon>Cytophagales</taxon>
        <taxon>Thermonemataceae</taxon>
        <taxon>Thermonema</taxon>
    </lineage>
</organism>
<dbReference type="InterPro" id="IPR001977">
    <property type="entry name" value="Depp_CoAkinase"/>
</dbReference>
<dbReference type="PANTHER" id="PTHR10695">
    <property type="entry name" value="DEPHOSPHO-COA KINASE-RELATED"/>
    <property type="match status" value="1"/>
</dbReference>
<keyword evidence="8" id="KW-1185">Reference proteome</keyword>
<dbReference type="RefSeq" id="WP_166920351.1">
    <property type="nucleotide sequence ID" value="NZ_JAASRN010000003.1"/>
</dbReference>
<keyword evidence="5 7" id="KW-0808">Transferase</keyword>
<feature type="binding site" evidence="5">
    <location>
        <begin position="14"/>
        <end position="19"/>
    </location>
    <ligand>
        <name>ATP</name>
        <dbReference type="ChEBI" id="CHEBI:30616"/>
    </ligand>
</feature>
<comment type="pathway">
    <text evidence="5">Cofactor biosynthesis; coenzyme A biosynthesis; CoA from (R)-pantothenate: step 5/5.</text>
</comment>
<evidence type="ECO:0000256" key="4">
    <source>
        <dbReference type="ARBA" id="ARBA00022993"/>
    </source>
</evidence>
<dbReference type="Proteomes" id="UP000537126">
    <property type="component" value="Unassembled WGS sequence"/>
</dbReference>
<sequence>MKHPYQVGITGGIGSGKSLVCRILHRGFDAPVYDADSRAKYLMQHKRELIEQIIQHFGKEAYTPDGTLNNAYLAERVFHDVQAVKQLNALVHPQVALDYQAWLMTHKQAPYVVREAALMIESGAHASLDLLVLVTAPVEIRIRRVLLRDPHRNRAQVEAIIAKQMSEEEKRRYAHYVIENDGSRPLLPAVVALHELINKKIRTKNT</sequence>
<evidence type="ECO:0000256" key="5">
    <source>
        <dbReference type="HAMAP-Rule" id="MF_00376"/>
    </source>
</evidence>
<evidence type="ECO:0000256" key="1">
    <source>
        <dbReference type="ARBA" id="ARBA00009018"/>
    </source>
</evidence>
<evidence type="ECO:0000313" key="7">
    <source>
        <dbReference type="EMBL" id="NIK74512.1"/>
    </source>
</evidence>
<keyword evidence="5 7" id="KW-0418">Kinase</keyword>
<dbReference type="PROSITE" id="PS51219">
    <property type="entry name" value="DPCK"/>
    <property type="match status" value="1"/>
</dbReference>
<dbReference type="GO" id="GO:0005737">
    <property type="term" value="C:cytoplasm"/>
    <property type="evidence" value="ECO:0007669"/>
    <property type="project" value="UniProtKB-SubCell"/>
</dbReference>
<dbReference type="GO" id="GO:0004140">
    <property type="term" value="F:dephospho-CoA kinase activity"/>
    <property type="evidence" value="ECO:0007669"/>
    <property type="project" value="UniProtKB-UniRule"/>
</dbReference>
<comment type="catalytic activity">
    <reaction evidence="5">
        <text>3'-dephospho-CoA + ATP = ADP + CoA + H(+)</text>
        <dbReference type="Rhea" id="RHEA:18245"/>
        <dbReference type="ChEBI" id="CHEBI:15378"/>
        <dbReference type="ChEBI" id="CHEBI:30616"/>
        <dbReference type="ChEBI" id="CHEBI:57287"/>
        <dbReference type="ChEBI" id="CHEBI:57328"/>
        <dbReference type="ChEBI" id="CHEBI:456216"/>
        <dbReference type="EC" id="2.7.1.24"/>
    </reaction>
</comment>
<keyword evidence="4 5" id="KW-0173">Coenzyme A biosynthesis</keyword>
<reference evidence="7 8" key="1">
    <citation type="submission" date="2020-03" db="EMBL/GenBank/DDBJ databases">
        <title>Genomic Encyclopedia of Type Strains, Phase IV (KMG-IV): sequencing the most valuable type-strain genomes for metagenomic binning, comparative biology and taxonomic classification.</title>
        <authorList>
            <person name="Goeker M."/>
        </authorList>
    </citation>
    <scope>NUCLEOTIDE SEQUENCE [LARGE SCALE GENOMIC DNA]</scope>
    <source>
        <strain evidence="7 8">DSM 5718</strain>
    </source>
</reference>
<keyword evidence="5" id="KW-0963">Cytoplasm</keyword>
<dbReference type="PANTHER" id="PTHR10695:SF46">
    <property type="entry name" value="BIFUNCTIONAL COENZYME A SYNTHASE-RELATED"/>
    <property type="match status" value="1"/>
</dbReference>
<dbReference type="Gene3D" id="3.40.50.300">
    <property type="entry name" value="P-loop containing nucleotide triphosphate hydrolases"/>
    <property type="match status" value="1"/>
</dbReference>
<evidence type="ECO:0000256" key="2">
    <source>
        <dbReference type="ARBA" id="ARBA00022741"/>
    </source>
</evidence>
<dbReference type="EMBL" id="JAASRN010000003">
    <property type="protein sequence ID" value="NIK74512.1"/>
    <property type="molecule type" value="Genomic_DNA"/>
</dbReference>
<keyword evidence="3 5" id="KW-0067">ATP-binding</keyword>
<comment type="caution">
    <text evidence="7">The sequence shown here is derived from an EMBL/GenBank/DDBJ whole genome shotgun (WGS) entry which is preliminary data.</text>
</comment>
<evidence type="ECO:0000313" key="8">
    <source>
        <dbReference type="Proteomes" id="UP000537126"/>
    </source>
</evidence>
<dbReference type="UniPathway" id="UPA00241">
    <property type="reaction ID" value="UER00356"/>
</dbReference>
<dbReference type="GO" id="GO:0005524">
    <property type="term" value="F:ATP binding"/>
    <property type="evidence" value="ECO:0007669"/>
    <property type="project" value="UniProtKB-UniRule"/>
</dbReference>
<protein>
    <recommendedName>
        <fullName evidence="5 6">Dephospho-CoA kinase</fullName>
        <ecNumber evidence="5 6">2.7.1.24</ecNumber>
    </recommendedName>
    <alternativeName>
        <fullName evidence="5">Dephosphocoenzyme A kinase</fullName>
    </alternativeName>
</protein>